<gene>
    <name evidence="1" type="ORF">METZ01_LOCUS360285</name>
</gene>
<reference evidence="1" key="1">
    <citation type="submission" date="2018-05" db="EMBL/GenBank/DDBJ databases">
        <authorList>
            <person name="Lanie J.A."/>
            <person name="Ng W.-L."/>
            <person name="Kazmierczak K.M."/>
            <person name="Andrzejewski T.M."/>
            <person name="Davidsen T.M."/>
            <person name="Wayne K.J."/>
            <person name="Tettelin H."/>
            <person name="Glass J.I."/>
            <person name="Rusch D."/>
            <person name="Podicherti R."/>
            <person name="Tsui H.-C.T."/>
            <person name="Winkler M.E."/>
        </authorList>
    </citation>
    <scope>NUCLEOTIDE SEQUENCE</scope>
</reference>
<organism evidence="1">
    <name type="scientific">marine metagenome</name>
    <dbReference type="NCBI Taxonomy" id="408172"/>
    <lineage>
        <taxon>unclassified sequences</taxon>
        <taxon>metagenomes</taxon>
        <taxon>ecological metagenomes</taxon>
    </lineage>
</organism>
<proteinExistence type="predicted"/>
<dbReference type="EMBL" id="UINC01127969">
    <property type="protein sequence ID" value="SVD07431.1"/>
    <property type="molecule type" value="Genomic_DNA"/>
</dbReference>
<protein>
    <submittedName>
        <fullName evidence="1">Uncharacterized protein</fullName>
    </submittedName>
</protein>
<name>A0A382SEW0_9ZZZZ</name>
<dbReference type="AlphaFoldDB" id="A0A382SEW0"/>
<accession>A0A382SEW0</accession>
<sequence>MADNIAIRISGRPSLQLFVPHALVVTFKMIDGYFLSCLGGSEHRAAHIPVLSKYHLLG</sequence>
<evidence type="ECO:0000313" key="1">
    <source>
        <dbReference type="EMBL" id="SVD07431.1"/>
    </source>
</evidence>